<feature type="compositionally biased region" description="Acidic residues" evidence="4">
    <location>
        <begin position="332"/>
        <end position="353"/>
    </location>
</feature>
<feature type="compositionally biased region" description="Low complexity" evidence="4">
    <location>
        <begin position="365"/>
        <end position="386"/>
    </location>
</feature>
<feature type="compositionally biased region" description="Polar residues" evidence="4">
    <location>
        <begin position="308"/>
        <end position="317"/>
    </location>
</feature>
<dbReference type="AlphaFoldDB" id="A0AAV9VCB0"/>
<feature type="compositionally biased region" description="Basic and acidic residues" evidence="4">
    <location>
        <begin position="294"/>
        <end position="306"/>
    </location>
</feature>
<proteinExistence type="inferred from homology"/>
<dbReference type="InterPro" id="IPR013083">
    <property type="entry name" value="Znf_RING/FYVE/PHD"/>
</dbReference>
<accession>A0AAV9VCB0</accession>
<evidence type="ECO:0000256" key="1">
    <source>
        <dbReference type="ARBA" id="ARBA00008947"/>
    </source>
</evidence>
<evidence type="ECO:0000256" key="3">
    <source>
        <dbReference type="ARBA" id="ARBA00023163"/>
    </source>
</evidence>
<reference evidence="6 7" key="1">
    <citation type="submission" date="2019-10" db="EMBL/GenBank/DDBJ databases">
        <authorList>
            <person name="Palmer J.M."/>
        </authorList>
    </citation>
    <scope>NUCLEOTIDE SEQUENCE [LARGE SCALE GENOMIC DNA]</scope>
    <source>
        <strain evidence="6 7">TWF730</strain>
    </source>
</reference>
<keyword evidence="7" id="KW-1185">Reference proteome</keyword>
<dbReference type="PANTHER" id="PTHR13097:SF7">
    <property type="entry name" value="GENERAL TRANSCRIPTION FACTOR IIE SUBUNIT 1"/>
    <property type="match status" value="1"/>
</dbReference>
<dbReference type="Proteomes" id="UP001373714">
    <property type="component" value="Unassembled WGS sequence"/>
</dbReference>
<dbReference type="InterPro" id="IPR002853">
    <property type="entry name" value="TFIIE_asu"/>
</dbReference>
<feature type="domain" description="HTH TFE/IIEalpha-type" evidence="5">
    <location>
        <begin position="4"/>
        <end position="95"/>
    </location>
</feature>
<dbReference type="GO" id="GO:0005673">
    <property type="term" value="C:transcription factor TFIIE complex"/>
    <property type="evidence" value="ECO:0007669"/>
    <property type="project" value="TreeGrafter"/>
</dbReference>
<dbReference type="SUPFAM" id="SSF57783">
    <property type="entry name" value="Zinc beta-ribbon"/>
    <property type="match status" value="1"/>
</dbReference>
<evidence type="ECO:0000313" key="7">
    <source>
        <dbReference type="Proteomes" id="UP001373714"/>
    </source>
</evidence>
<sequence>MDVAKSLVRCVARAFYDVKHILVIDALMIHSALRDDDLAHLLGTQTKELHKLCGKLKEDRMVNVHTRQELKEGQTRTVARTYYYVDFRGTVDGIKYRMHKLEKSVQSKMDNDADAKGYCCPRCNRRYKPLDALPLINHDTGMFDCGECGTQLVDDDDSAEIQESQERLGRLMHQMDKILRMLRQIDQLVVPANDFNDAIAVAVPVTRERSHASALSIPTSVPTVHVSQGPTMEIKFTSDEKQTAAEAAAEREKKAAQAEQNALPVWHTQSTVSGDLTTLGSREAEAKAARHIDFKTGASKEEKKPVVDQQNVQQSAIDQYYEALKAKQKKEEEEEDEEEEEEEDDDDDVEFEEVPVGLSNGGTGPPSTASASKPSTPKPSHSLLPPTANGVHRSGSAESKSGKRTADHFESKEESLDKKAKVLQQQQQDEGDDSEEEAEFEDI</sequence>
<gene>
    <name evidence="6" type="ORF">TWF730_007687</name>
</gene>
<keyword evidence="3" id="KW-0804">Transcription</keyword>
<feature type="compositionally biased region" description="Acidic residues" evidence="4">
    <location>
        <begin position="429"/>
        <end position="443"/>
    </location>
</feature>
<keyword evidence="2" id="KW-0805">Transcription regulation</keyword>
<dbReference type="PANTHER" id="PTHR13097">
    <property type="entry name" value="TRANSCRIPTION INITIATION FACTOR IIE, ALPHA SUBUNIT"/>
    <property type="match status" value="1"/>
</dbReference>
<dbReference type="Gene3D" id="3.30.40.10">
    <property type="entry name" value="Zinc/RING finger domain, C3HC4 (zinc finger)"/>
    <property type="match status" value="1"/>
</dbReference>
<dbReference type="Pfam" id="PF02002">
    <property type="entry name" value="TFIIE_alpha"/>
    <property type="match status" value="1"/>
</dbReference>
<organism evidence="6 7">
    <name type="scientific">Orbilia blumenaviensis</name>
    <dbReference type="NCBI Taxonomy" id="1796055"/>
    <lineage>
        <taxon>Eukaryota</taxon>
        <taxon>Fungi</taxon>
        <taxon>Dikarya</taxon>
        <taxon>Ascomycota</taxon>
        <taxon>Pezizomycotina</taxon>
        <taxon>Orbiliomycetes</taxon>
        <taxon>Orbiliales</taxon>
        <taxon>Orbiliaceae</taxon>
        <taxon>Orbilia</taxon>
    </lineage>
</organism>
<dbReference type="SMART" id="SM00531">
    <property type="entry name" value="TFIIE"/>
    <property type="match status" value="1"/>
</dbReference>
<evidence type="ECO:0000256" key="4">
    <source>
        <dbReference type="SAM" id="MobiDB-lite"/>
    </source>
</evidence>
<evidence type="ECO:0000256" key="2">
    <source>
        <dbReference type="ARBA" id="ARBA00023015"/>
    </source>
</evidence>
<evidence type="ECO:0000259" key="5">
    <source>
        <dbReference type="PROSITE" id="PS51344"/>
    </source>
</evidence>
<dbReference type="InterPro" id="IPR039997">
    <property type="entry name" value="TFE"/>
</dbReference>
<dbReference type="GO" id="GO:0006367">
    <property type="term" value="P:transcription initiation at RNA polymerase II promoter"/>
    <property type="evidence" value="ECO:0007669"/>
    <property type="project" value="InterPro"/>
</dbReference>
<dbReference type="InterPro" id="IPR017919">
    <property type="entry name" value="TFIIE/TFIIEa_HTH"/>
</dbReference>
<comment type="similarity">
    <text evidence="1">Belongs to the TFIIE alpha subunit family.</text>
</comment>
<name>A0AAV9VCB0_9PEZI</name>
<evidence type="ECO:0000313" key="6">
    <source>
        <dbReference type="EMBL" id="KAK6358342.1"/>
    </source>
</evidence>
<comment type="caution">
    <text evidence="6">The sequence shown here is derived from an EMBL/GenBank/DDBJ whole genome shotgun (WGS) entry which is preliminary data.</text>
</comment>
<dbReference type="EMBL" id="JAVHNS010000004">
    <property type="protein sequence ID" value="KAK6358342.1"/>
    <property type="molecule type" value="Genomic_DNA"/>
</dbReference>
<feature type="region of interest" description="Disordered" evidence="4">
    <location>
        <begin position="294"/>
        <end position="443"/>
    </location>
</feature>
<feature type="compositionally biased region" description="Basic and acidic residues" evidence="4">
    <location>
        <begin position="400"/>
        <end position="420"/>
    </location>
</feature>
<dbReference type="InterPro" id="IPR024550">
    <property type="entry name" value="TFIIEa/SarR/Rpc3_HTH_dom"/>
</dbReference>
<dbReference type="PROSITE" id="PS51344">
    <property type="entry name" value="HTH_TFE_IIE"/>
    <property type="match status" value="1"/>
</dbReference>
<protein>
    <recommendedName>
        <fullName evidence="5">HTH TFE/IIEalpha-type domain-containing protein</fullName>
    </recommendedName>
</protein>